<dbReference type="Pfam" id="PF03235">
    <property type="entry name" value="GmrSD_N"/>
    <property type="match status" value="1"/>
</dbReference>
<dbReference type="InterPro" id="IPR011089">
    <property type="entry name" value="GmrSD_C"/>
</dbReference>
<dbReference type="STRING" id="229205.SAMN05444372_11095"/>
<dbReference type="Pfam" id="PF07510">
    <property type="entry name" value="GmrSD_C"/>
    <property type="match status" value="1"/>
</dbReference>
<feature type="region of interest" description="Disordered" evidence="1">
    <location>
        <begin position="326"/>
        <end position="345"/>
    </location>
</feature>
<evidence type="ECO:0008006" key="6">
    <source>
        <dbReference type="Google" id="ProtNLM"/>
    </source>
</evidence>
<dbReference type="Proteomes" id="UP000184020">
    <property type="component" value="Unassembled WGS sequence"/>
</dbReference>
<evidence type="ECO:0000313" key="4">
    <source>
        <dbReference type="EMBL" id="SHG82546.1"/>
    </source>
</evidence>
<feature type="domain" description="GmrSD restriction endonucleases N-terminal" evidence="2">
    <location>
        <begin position="30"/>
        <end position="240"/>
    </location>
</feature>
<keyword evidence="5" id="KW-1185">Reference proteome</keyword>
<evidence type="ECO:0000259" key="3">
    <source>
        <dbReference type="Pfam" id="PF07510"/>
    </source>
</evidence>
<evidence type="ECO:0000259" key="2">
    <source>
        <dbReference type="Pfam" id="PF03235"/>
    </source>
</evidence>
<reference evidence="5" key="1">
    <citation type="submission" date="2016-11" db="EMBL/GenBank/DDBJ databases">
        <authorList>
            <person name="Varghese N."/>
            <person name="Submissions S."/>
        </authorList>
    </citation>
    <scope>NUCLEOTIDE SEQUENCE [LARGE SCALE GENOMIC DNA]</scope>
    <source>
        <strain evidence="5">DSM 17659</strain>
    </source>
</reference>
<protein>
    <recommendedName>
        <fullName evidence="6">DUF262 domain-containing protein</fullName>
    </recommendedName>
</protein>
<dbReference type="AlphaFoldDB" id="A0A1M5MYY4"/>
<name>A0A1M5MYY4_9FLAO</name>
<dbReference type="OrthoDB" id="9798761at2"/>
<dbReference type="InterPro" id="IPR004919">
    <property type="entry name" value="GmrSD_N"/>
</dbReference>
<dbReference type="PANTHER" id="PTHR35149">
    <property type="entry name" value="SLL5132 PROTEIN"/>
    <property type="match status" value="1"/>
</dbReference>
<dbReference type="PANTHER" id="PTHR35149:SF2">
    <property type="entry name" value="DUF262 DOMAIN-CONTAINING PROTEIN"/>
    <property type="match status" value="1"/>
</dbReference>
<dbReference type="RefSeq" id="WP_073020560.1">
    <property type="nucleotide sequence ID" value="NZ_FQWF01000010.1"/>
</dbReference>
<organism evidence="4 5">
    <name type="scientific">Flavobacterium micromati</name>
    <dbReference type="NCBI Taxonomy" id="229205"/>
    <lineage>
        <taxon>Bacteria</taxon>
        <taxon>Pseudomonadati</taxon>
        <taxon>Bacteroidota</taxon>
        <taxon>Flavobacteriia</taxon>
        <taxon>Flavobacteriales</taxon>
        <taxon>Flavobacteriaceae</taxon>
        <taxon>Flavobacterium</taxon>
    </lineage>
</organism>
<accession>A0A1M5MYY4</accession>
<feature type="domain" description="GmrSD restriction endonucleases C-terminal" evidence="3">
    <location>
        <begin position="556"/>
        <end position="703"/>
    </location>
</feature>
<feature type="compositionally biased region" description="Polar residues" evidence="1">
    <location>
        <begin position="326"/>
        <end position="337"/>
    </location>
</feature>
<evidence type="ECO:0000256" key="1">
    <source>
        <dbReference type="SAM" id="MobiDB-lite"/>
    </source>
</evidence>
<proteinExistence type="predicted"/>
<evidence type="ECO:0000313" key="5">
    <source>
        <dbReference type="Proteomes" id="UP000184020"/>
    </source>
</evidence>
<gene>
    <name evidence="4" type="ORF">SAMN05444372_11095</name>
</gene>
<sequence length="714" mass="83929">MEALLNRNEDFAKLADQDNKVIASGLITLEKVVKHQLHFNIPIYQRLYVWKSGQIRTLLEDIKNAFLKDFHYDFFLGGVMLSNNKEGQIDLVDGQQRFTTLWLICDELAKYNNKLENFIYTSQNEPRIYFSIRDKAQKFLKDKESFKEYLNDKGEIIKGAESEVSEIIPLVEGRYMIKEIINEFQKDLSFDVKAFANYFYTQINLTYTFIPGDSDMNRVFEAMNNRGKQLEHHELLKSRLLQQISKDNRLIYALIWDACSDMGTYIEKSIKDIADLNWKDLYGNSAILNEENLEDSSKFEIENVDILQVLQRDQHQENTNSSLLNILQDTTDGNSNSSKKEITENEYSSKKTRSIISFPAFLLHTLRVYQLNNDFSKENSAEVIDKNLLAVFNVEKNFNSEEQAKTLIELLWKTRVLFDKYVIKWIYDTEAKEEFHGLESVQLSKSILKNKNGTSNETISIQRIETTDESLRGLVKLQGMLYHSQEMTTQYWLTPFLFFLVNEKNSNPLLLRKLETLENVLFYSKKNTSKLKERTFEVVSQNLNEELDYLVNTQHYLTQLSGTNYPNYIFYKLEYILWKNRLSLCNKYQLVVERWNNFRLTAKNSVEHIFPQQSKEENKHIDYISDDDIKEMNLKGQHPIDDFGNLVLLSPGMNSEYSNMPYKQKKGKFDSKTDVDSLKSELIFKSTDWNWKKVDTHRNEMIELINSYIISLKS</sequence>
<dbReference type="EMBL" id="FQWF01000010">
    <property type="protein sequence ID" value="SHG82546.1"/>
    <property type="molecule type" value="Genomic_DNA"/>
</dbReference>